<feature type="compositionally biased region" description="Basic and acidic residues" evidence="16">
    <location>
        <begin position="234"/>
        <end position="257"/>
    </location>
</feature>
<dbReference type="InterPro" id="IPR036866">
    <property type="entry name" value="RibonucZ/Hydroxyglut_hydro"/>
</dbReference>
<evidence type="ECO:0000259" key="18">
    <source>
        <dbReference type="SMART" id="SM00849"/>
    </source>
</evidence>
<comment type="catalytic activity">
    <reaction evidence="11">
        <text>S-sulfanylglutathione + O2 + H2O = sulfite + glutathione + 2 H(+)</text>
        <dbReference type="Rhea" id="RHEA:12981"/>
        <dbReference type="ChEBI" id="CHEBI:15377"/>
        <dbReference type="ChEBI" id="CHEBI:15378"/>
        <dbReference type="ChEBI" id="CHEBI:15379"/>
        <dbReference type="ChEBI" id="CHEBI:17359"/>
        <dbReference type="ChEBI" id="CHEBI:57925"/>
        <dbReference type="ChEBI" id="CHEBI:58905"/>
        <dbReference type="EC" id="1.13.11.18"/>
    </reaction>
</comment>
<evidence type="ECO:0000256" key="14">
    <source>
        <dbReference type="ARBA" id="ARBA00067300"/>
    </source>
</evidence>
<dbReference type="Gene3D" id="3.60.15.10">
    <property type="entry name" value="Ribonuclease Z/Hydroxyacylglutathione hydrolase-like"/>
    <property type="match status" value="1"/>
</dbReference>
<keyword evidence="7" id="KW-0007">Acetylation</keyword>
<evidence type="ECO:0000256" key="11">
    <source>
        <dbReference type="ARBA" id="ARBA00050990"/>
    </source>
</evidence>
<reference evidence="19" key="1">
    <citation type="submission" date="2020-10" db="EMBL/GenBank/DDBJ databases">
        <title>Catharus ustulatus (Swainson's thrush) genome, bCatUst1, primary haplotype v2.</title>
        <authorList>
            <person name="Delmore K."/>
            <person name="Vafadar M."/>
            <person name="Formenti G."/>
            <person name="Chow W."/>
            <person name="Pelan S."/>
            <person name="Howe K."/>
            <person name="Rhie A."/>
            <person name="Mountcastle J."/>
            <person name="Haase B."/>
            <person name="Fedrigo O."/>
            <person name="Jarvis E.D."/>
        </authorList>
    </citation>
    <scope>NUCLEOTIDE SEQUENCE [LARGE SCALE GENOMIC DNA]</scope>
</reference>
<evidence type="ECO:0000256" key="10">
    <source>
        <dbReference type="ARBA" id="ARBA00023128"/>
    </source>
</evidence>
<dbReference type="GO" id="GO:0046872">
    <property type="term" value="F:metal ion binding"/>
    <property type="evidence" value="ECO:0007669"/>
    <property type="project" value="UniProtKB-KW"/>
</dbReference>
<keyword evidence="8" id="KW-0560">Oxidoreductase</keyword>
<sequence length="271" mass="29981">MIPEPILLGFFTFFSCTYTYLLADGATGDAVIIDPVLDTVPRDLRLLRELGLTLRYAANTHCHADHVTGSGALRRALGCASAISRASGASADLRLGEGDELRFGSFALRVVPTPGHTPGCVTFVLDDSSMAFTGDALLVRGCGRTDFQQGCARTLHRSVHERIFTLPESCRIYPGHDYHGHTMSTVGEERRHNPRLRLSADDFVALMERLRLPRPRLMGQATPPEPPKNSPKILPEHPQKIFKILPEHPKILPEHPKKSSKYPQKQPQNPP</sequence>
<evidence type="ECO:0000256" key="3">
    <source>
        <dbReference type="ARBA" id="ARBA00006759"/>
    </source>
</evidence>
<evidence type="ECO:0000256" key="12">
    <source>
        <dbReference type="ARBA" id="ARBA00065219"/>
    </source>
</evidence>
<evidence type="ECO:0000313" key="20">
    <source>
        <dbReference type="Proteomes" id="UP000694563"/>
    </source>
</evidence>
<dbReference type="AlphaFoldDB" id="A0A8C3UMS5"/>
<comment type="subcellular location">
    <subcellularLocation>
        <location evidence="2">Mitochondrion</location>
    </subcellularLocation>
</comment>
<evidence type="ECO:0000256" key="7">
    <source>
        <dbReference type="ARBA" id="ARBA00022990"/>
    </source>
</evidence>
<proteinExistence type="inferred from homology"/>
<keyword evidence="6" id="KW-0223">Dioxygenase</keyword>
<reference evidence="19" key="2">
    <citation type="submission" date="2025-08" db="UniProtKB">
        <authorList>
            <consortium name="Ensembl"/>
        </authorList>
    </citation>
    <scope>IDENTIFICATION</scope>
</reference>
<keyword evidence="4" id="KW-0479">Metal-binding</keyword>
<evidence type="ECO:0000256" key="15">
    <source>
        <dbReference type="ARBA" id="ARBA00077964"/>
    </source>
</evidence>
<dbReference type="InterPro" id="IPR044528">
    <property type="entry name" value="POD-like_MBL-fold"/>
</dbReference>
<feature type="region of interest" description="Disordered" evidence="16">
    <location>
        <begin position="214"/>
        <end position="271"/>
    </location>
</feature>
<feature type="domain" description="Metallo-beta-lactamase" evidence="18">
    <location>
        <begin position="16"/>
        <end position="176"/>
    </location>
</feature>
<keyword evidence="17" id="KW-0732">Signal</keyword>
<evidence type="ECO:0000256" key="4">
    <source>
        <dbReference type="ARBA" id="ARBA00022723"/>
    </source>
</evidence>
<keyword evidence="9" id="KW-0408">Iron</keyword>
<name>A0A8C3UMS5_CATUS</name>
<evidence type="ECO:0000256" key="13">
    <source>
        <dbReference type="ARBA" id="ARBA00066686"/>
    </source>
</evidence>
<protein>
    <recommendedName>
        <fullName evidence="14">Persulfide dioxygenase ETHE1, mitochondrial</fullName>
        <ecNumber evidence="13">1.13.11.18</ecNumber>
    </recommendedName>
    <alternativeName>
        <fullName evidence="15">Sulfur dioxygenase ETHE1</fullName>
    </alternativeName>
</protein>
<evidence type="ECO:0000256" key="17">
    <source>
        <dbReference type="SAM" id="SignalP"/>
    </source>
</evidence>
<dbReference type="EC" id="1.13.11.18" evidence="13"/>
<keyword evidence="10" id="KW-0496">Mitochondrion</keyword>
<feature type="compositionally biased region" description="Low complexity" evidence="16">
    <location>
        <begin position="261"/>
        <end position="271"/>
    </location>
</feature>
<dbReference type="FunFam" id="3.60.15.10:FF:000013">
    <property type="entry name" value="Persulfide dioxygenase ETHE1, mitochondrial"/>
    <property type="match status" value="1"/>
</dbReference>
<dbReference type="GO" id="GO:0050313">
    <property type="term" value="F:sulfur dioxygenase activity"/>
    <property type="evidence" value="ECO:0007669"/>
    <property type="project" value="UniProtKB-EC"/>
</dbReference>
<dbReference type="InterPro" id="IPR051682">
    <property type="entry name" value="Mito_Persulfide_Diox"/>
</dbReference>
<accession>A0A8C3UMS5</accession>
<evidence type="ECO:0000256" key="1">
    <source>
        <dbReference type="ARBA" id="ARBA00001954"/>
    </source>
</evidence>
<dbReference type="Proteomes" id="UP000694563">
    <property type="component" value="Chromosome 39"/>
</dbReference>
<dbReference type="CDD" id="cd07724">
    <property type="entry name" value="POD-like_MBL-fold"/>
    <property type="match status" value="1"/>
</dbReference>
<evidence type="ECO:0000256" key="16">
    <source>
        <dbReference type="SAM" id="MobiDB-lite"/>
    </source>
</evidence>
<evidence type="ECO:0000256" key="8">
    <source>
        <dbReference type="ARBA" id="ARBA00023002"/>
    </source>
</evidence>
<dbReference type="SUPFAM" id="SSF56281">
    <property type="entry name" value="Metallo-hydrolase/oxidoreductase"/>
    <property type="match status" value="1"/>
</dbReference>
<comment type="similarity">
    <text evidence="3">Belongs to the metallo-beta-lactamase superfamily. Glyoxalase II family.</text>
</comment>
<keyword evidence="20" id="KW-1185">Reference proteome</keyword>
<dbReference type="GO" id="GO:0006749">
    <property type="term" value="P:glutathione metabolic process"/>
    <property type="evidence" value="ECO:0007669"/>
    <property type="project" value="InterPro"/>
</dbReference>
<feature type="chain" id="PRO_5034066642" description="Persulfide dioxygenase ETHE1, mitochondrial" evidence="17">
    <location>
        <begin position="20"/>
        <end position="271"/>
    </location>
</feature>
<reference evidence="19" key="3">
    <citation type="submission" date="2025-09" db="UniProtKB">
        <authorList>
            <consortium name="Ensembl"/>
        </authorList>
    </citation>
    <scope>IDENTIFICATION</scope>
</reference>
<comment type="cofactor">
    <cofactor evidence="1">
        <name>Fe(2+)</name>
        <dbReference type="ChEBI" id="CHEBI:29033"/>
    </cofactor>
</comment>
<comment type="subunit">
    <text evidence="12">Homodimer. Monomer. Interacts with TST. May interact with RELA.</text>
</comment>
<evidence type="ECO:0000256" key="9">
    <source>
        <dbReference type="ARBA" id="ARBA00023004"/>
    </source>
</evidence>
<dbReference type="InterPro" id="IPR001279">
    <property type="entry name" value="Metallo-B-lactamas"/>
</dbReference>
<dbReference type="Ensembl" id="ENSCUST00005018755.1">
    <property type="protein sequence ID" value="ENSCUSP00005018078.1"/>
    <property type="gene ID" value="ENSCUSG00005011553.1"/>
</dbReference>
<evidence type="ECO:0000256" key="2">
    <source>
        <dbReference type="ARBA" id="ARBA00004173"/>
    </source>
</evidence>
<feature type="signal peptide" evidence="17">
    <location>
        <begin position="1"/>
        <end position="19"/>
    </location>
</feature>
<dbReference type="PANTHER" id="PTHR43084">
    <property type="entry name" value="PERSULFIDE DIOXYGENASE ETHE1"/>
    <property type="match status" value="1"/>
</dbReference>
<evidence type="ECO:0000256" key="6">
    <source>
        <dbReference type="ARBA" id="ARBA00022964"/>
    </source>
</evidence>
<keyword evidence="5" id="KW-0809">Transit peptide</keyword>
<dbReference type="GO" id="GO:0005739">
    <property type="term" value="C:mitochondrion"/>
    <property type="evidence" value="ECO:0007669"/>
    <property type="project" value="UniProtKB-SubCell"/>
</dbReference>
<evidence type="ECO:0000256" key="5">
    <source>
        <dbReference type="ARBA" id="ARBA00022946"/>
    </source>
</evidence>
<organism evidence="19 20">
    <name type="scientific">Catharus ustulatus</name>
    <name type="common">Russet-backed thrush</name>
    <name type="synonym">Hylocichla ustulatus</name>
    <dbReference type="NCBI Taxonomy" id="91951"/>
    <lineage>
        <taxon>Eukaryota</taxon>
        <taxon>Metazoa</taxon>
        <taxon>Chordata</taxon>
        <taxon>Craniata</taxon>
        <taxon>Vertebrata</taxon>
        <taxon>Euteleostomi</taxon>
        <taxon>Archelosauria</taxon>
        <taxon>Archosauria</taxon>
        <taxon>Dinosauria</taxon>
        <taxon>Saurischia</taxon>
        <taxon>Theropoda</taxon>
        <taxon>Coelurosauria</taxon>
        <taxon>Aves</taxon>
        <taxon>Neognathae</taxon>
        <taxon>Neoaves</taxon>
        <taxon>Telluraves</taxon>
        <taxon>Australaves</taxon>
        <taxon>Passeriformes</taxon>
        <taxon>Turdidae</taxon>
        <taxon>Catharus</taxon>
    </lineage>
</organism>
<dbReference type="GO" id="GO:0070813">
    <property type="term" value="P:hydrogen sulfide metabolic process"/>
    <property type="evidence" value="ECO:0007669"/>
    <property type="project" value="TreeGrafter"/>
</dbReference>
<dbReference type="PANTHER" id="PTHR43084:SF1">
    <property type="entry name" value="PERSULFIDE DIOXYGENASE ETHE1, MITOCHONDRIAL"/>
    <property type="match status" value="1"/>
</dbReference>
<dbReference type="Pfam" id="PF00753">
    <property type="entry name" value="Lactamase_B"/>
    <property type="match status" value="1"/>
</dbReference>
<evidence type="ECO:0000313" key="19">
    <source>
        <dbReference type="Ensembl" id="ENSCUSP00005018078.1"/>
    </source>
</evidence>
<dbReference type="SMART" id="SM00849">
    <property type="entry name" value="Lactamase_B"/>
    <property type="match status" value="1"/>
</dbReference>